<dbReference type="EMBL" id="CP039352">
    <property type="protein sequence ID" value="QCE04189.1"/>
    <property type="molecule type" value="Genomic_DNA"/>
</dbReference>
<evidence type="ECO:0000313" key="1">
    <source>
        <dbReference type="EMBL" id="QCE04189.1"/>
    </source>
</evidence>
<accession>A0A4D6MVR7</accession>
<keyword evidence="2" id="KW-1185">Reference proteome</keyword>
<protein>
    <submittedName>
        <fullName evidence="1">Uncharacterized protein</fullName>
    </submittedName>
</protein>
<proteinExistence type="predicted"/>
<dbReference type="Proteomes" id="UP000501690">
    <property type="component" value="Linkage Group LG8"/>
</dbReference>
<reference evidence="1 2" key="1">
    <citation type="submission" date="2019-04" db="EMBL/GenBank/DDBJ databases">
        <title>An improved genome assembly and genetic linkage map for asparagus bean, Vigna unguiculata ssp. sesquipedialis.</title>
        <authorList>
            <person name="Xia Q."/>
            <person name="Zhang R."/>
            <person name="Dong Y."/>
        </authorList>
    </citation>
    <scope>NUCLEOTIDE SEQUENCE [LARGE SCALE GENOMIC DNA]</scope>
    <source>
        <tissue evidence="1">Leaf</tissue>
    </source>
</reference>
<gene>
    <name evidence="1" type="ORF">DEO72_LG8g2222</name>
</gene>
<evidence type="ECO:0000313" key="2">
    <source>
        <dbReference type="Proteomes" id="UP000501690"/>
    </source>
</evidence>
<dbReference type="AlphaFoldDB" id="A0A4D6MVR7"/>
<name>A0A4D6MVR7_VIGUN</name>
<organism evidence="1 2">
    <name type="scientific">Vigna unguiculata</name>
    <name type="common">Cowpea</name>
    <dbReference type="NCBI Taxonomy" id="3917"/>
    <lineage>
        <taxon>Eukaryota</taxon>
        <taxon>Viridiplantae</taxon>
        <taxon>Streptophyta</taxon>
        <taxon>Embryophyta</taxon>
        <taxon>Tracheophyta</taxon>
        <taxon>Spermatophyta</taxon>
        <taxon>Magnoliopsida</taxon>
        <taxon>eudicotyledons</taxon>
        <taxon>Gunneridae</taxon>
        <taxon>Pentapetalae</taxon>
        <taxon>rosids</taxon>
        <taxon>fabids</taxon>
        <taxon>Fabales</taxon>
        <taxon>Fabaceae</taxon>
        <taxon>Papilionoideae</taxon>
        <taxon>50 kb inversion clade</taxon>
        <taxon>NPAAA clade</taxon>
        <taxon>indigoferoid/millettioid clade</taxon>
        <taxon>Phaseoleae</taxon>
        <taxon>Vigna</taxon>
    </lineage>
</organism>
<sequence>MTTYYDKNSLVHRSHAIRSLSARPPLASACPLLVVRAPSALSAHRLHYGRAVCASSAHRLLTLRSPFARCPCAVRTICASFASCPLVLRAPSASCPHVFCTPSASCLRTVYELFARPLCTARRSPSLCCSFSQNQIKKDSK</sequence>